<organism evidence="1 2">
    <name type="scientific">Thermoproteota archaeon</name>
    <dbReference type="NCBI Taxonomy" id="2056631"/>
    <lineage>
        <taxon>Archaea</taxon>
        <taxon>Thermoproteota</taxon>
    </lineage>
</organism>
<dbReference type="Gene3D" id="1.10.150.240">
    <property type="entry name" value="Putative phosphatase, domain 2"/>
    <property type="match status" value="1"/>
</dbReference>
<dbReference type="InterPro" id="IPR023198">
    <property type="entry name" value="PGP-like_dom2"/>
</dbReference>
<comment type="caution">
    <text evidence="1">The sequence shown here is derived from an EMBL/GenBank/DDBJ whole genome shotgun (WGS) entry which is preliminary data.</text>
</comment>
<dbReference type="GO" id="GO:0008967">
    <property type="term" value="F:phosphoglycolate phosphatase activity"/>
    <property type="evidence" value="ECO:0007669"/>
    <property type="project" value="TreeGrafter"/>
</dbReference>
<proteinExistence type="predicted"/>
<dbReference type="SUPFAM" id="SSF56784">
    <property type="entry name" value="HAD-like"/>
    <property type="match status" value="1"/>
</dbReference>
<reference evidence="1 2" key="1">
    <citation type="submission" date="2018-06" db="EMBL/GenBank/DDBJ databases">
        <title>Extensive metabolic versatility and redundancy in microbially diverse, dynamic hydrothermal sediments.</title>
        <authorList>
            <person name="Dombrowski N."/>
            <person name="Teske A."/>
            <person name="Baker B.J."/>
        </authorList>
    </citation>
    <scope>NUCLEOTIDE SEQUENCE [LARGE SCALE GENOMIC DNA]</scope>
    <source>
        <strain evidence="1">B66_G16</strain>
    </source>
</reference>
<dbReference type="Proteomes" id="UP000278475">
    <property type="component" value="Unassembled WGS sequence"/>
</dbReference>
<gene>
    <name evidence="1" type="ORF">DRJ31_01235</name>
</gene>
<name>A0A497EV08_9CREN</name>
<dbReference type="EMBL" id="QMQV01000005">
    <property type="protein sequence ID" value="RLE50468.1"/>
    <property type="molecule type" value="Genomic_DNA"/>
</dbReference>
<dbReference type="InterPro" id="IPR050155">
    <property type="entry name" value="HAD-like_hydrolase_sf"/>
</dbReference>
<dbReference type="Pfam" id="PF13419">
    <property type="entry name" value="HAD_2"/>
    <property type="match status" value="1"/>
</dbReference>
<sequence length="225" mass="25226">MHWVLKKFKAIIFDYDQTIVNSLRRFYLTLNLCLSLYGAKTVDYEVFINLYSSDSLDILIPSHVDKQVFWTTFLKQFEKTPVSLSSLLPGALETLHELRRLGLKIGLVTGRLTSQEEFGKELKALGLYELFDAFATRLLAGEAFTPKTKMEAIRKLMMLLNVNPSQCVIVGDYHEDMIAAKELGSLPIGVLSGLMSPELLEKSGAKIVVGSIADIAPLIRKLIEE</sequence>
<evidence type="ECO:0000313" key="1">
    <source>
        <dbReference type="EMBL" id="RLE50468.1"/>
    </source>
</evidence>
<dbReference type="AlphaFoldDB" id="A0A497EV08"/>
<dbReference type="SFLD" id="SFLDG01129">
    <property type="entry name" value="C1.5:_HAD__Beta-PGM__Phosphata"/>
    <property type="match status" value="1"/>
</dbReference>
<dbReference type="InterPro" id="IPR041492">
    <property type="entry name" value="HAD_2"/>
</dbReference>
<dbReference type="InterPro" id="IPR023214">
    <property type="entry name" value="HAD_sf"/>
</dbReference>
<protein>
    <recommendedName>
        <fullName evidence="3">HAD family hydrolase</fullName>
    </recommendedName>
</protein>
<dbReference type="Gene3D" id="3.40.50.1000">
    <property type="entry name" value="HAD superfamily/HAD-like"/>
    <property type="match status" value="1"/>
</dbReference>
<accession>A0A497EV08</accession>
<dbReference type="PANTHER" id="PTHR43434:SF1">
    <property type="entry name" value="PHOSPHOGLYCOLATE PHOSPHATASE"/>
    <property type="match status" value="1"/>
</dbReference>
<evidence type="ECO:0008006" key="3">
    <source>
        <dbReference type="Google" id="ProtNLM"/>
    </source>
</evidence>
<evidence type="ECO:0000313" key="2">
    <source>
        <dbReference type="Proteomes" id="UP000278475"/>
    </source>
</evidence>
<dbReference type="GO" id="GO:0006281">
    <property type="term" value="P:DNA repair"/>
    <property type="evidence" value="ECO:0007669"/>
    <property type="project" value="TreeGrafter"/>
</dbReference>
<dbReference type="InterPro" id="IPR036412">
    <property type="entry name" value="HAD-like_sf"/>
</dbReference>
<dbReference type="PANTHER" id="PTHR43434">
    <property type="entry name" value="PHOSPHOGLYCOLATE PHOSPHATASE"/>
    <property type="match status" value="1"/>
</dbReference>
<dbReference type="SFLD" id="SFLDS00003">
    <property type="entry name" value="Haloacid_Dehalogenase"/>
    <property type="match status" value="1"/>
</dbReference>